<keyword evidence="1" id="KW-0472">Membrane</keyword>
<dbReference type="Proteomes" id="UP001172684">
    <property type="component" value="Unassembled WGS sequence"/>
</dbReference>
<feature type="signal peptide" evidence="2">
    <location>
        <begin position="1"/>
        <end position="23"/>
    </location>
</feature>
<evidence type="ECO:0000256" key="1">
    <source>
        <dbReference type="SAM" id="Phobius"/>
    </source>
</evidence>
<proteinExistence type="predicted"/>
<accession>A0ABQ9P0F9</accession>
<keyword evidence="2" id="KW-0732">Signal</keyword>
<gene>
    <name evidence="3" type="ORF">H2201_003175</name>
</gene>
<feature type="transmembrane region" description="Helical" evidence="1">
    <location>
        <begin position="199"/>
        <end position="221"/>
    </location>
</feature>
<reference evidence="3" key="1">
    <citation type="submission" date="2022-10" db="EMBL/GenBank/DDBJ databases">
        <title>Culturing micro-colonial fungi from biological soil crusts in the Mojave desert and describing Neophaeococcomyces mojavensis, and introducing the new genera and species Taxawa tesnikishii.</title>
        <authorList>
            <person name="Kurbessoian T."/>
            <person name="Stajich J.E."/>
        </authorList>
    </citation>
    <scope>NUCLEOTIDE SEQUENCE</scope>
    <source>
        <strain evidence="3">TK_1</strain>
    </source>
</reference>
<feature type="chain" id="PRO_5045829480" description="Extracellular membrane protein CFEM domain-containing protein" evidence="2">
    <location>
        <begin position="24"/>
        <end position="283"/>
    </location>
</feature>
<dbReference type="EMBL" id="JAPDRL010000017">
    <property type="protein sequence ID" value="KAJ9666771.1"/>
    <property type="molecule type" value="Genomic_DNA"/>
</dbReference>
<evidence type="ECO:0000256" key="2">
    <source>
        <dbReference type="SAM" id="SignalP"/>
    </source>
</evidence>
<evidence type="ECO:0008006" key="5">
    <source>
        <dbReference type="Google" id="ProtNLM"/>
    </source>
</evidence>
<keyword evidence="1" id="KW-0812">Transmembrane</keyword>
<organism evidence="3 4">
    <name type="scientific">Coniosporium apollinis</name>
    <dbReference type="NCBI Taxonomy" id="61459"/>
    <lineage>
        <taxon>Eukaryota</taxon>
        <taxon>Fungi</taxon>
        <taxon>Dikarya</taxon>
        <taxon>Ascomycota</taxon>
        <taxon>Pezizomycotina</taxon>
        <taxon>Dothideomycetes</taxon>
        <taxon>Dothideomycetes incertae sedis</taxon>
        <taxon>Coniosporium</taxon>
    </lineage>
</organism>
<evidence type="ECO:0000313" key="4">
    <source>
        <dbReference type="Proteomes" id="UP001172684"/>
    </source>
</evidence>
<name>A0ABQ9P0F9_9PEZI</name>
<keyword evidence="4" id="KW-1185">Reference proteome</keyword>
<comment type="caution">
    <text evidence="3">The sequence shown here is derived from an EMBL/GenBank/DDBJ whole genome shotgun (WGS) entry which is preliminary data.</text>
</comment>
<protein>
    <recommendedName>
        <fullName evidence="5">Extracellular membrane protein CFEM domain-containing protein</fullName>
    </recommendedName>
</protein>
<evidence type="ECO:0000313" key="3">
    <source>
        <dbReference type="EMBL" id="KAJ9666771.1"/>
    </source>
</evidence>
<keyword evidence="1" id="KW-1133">Transmembrane helix</keyword>
<sequence>MFNSISGPSITFTLSFLAPLIYAATTVGPTARVSIWAEPTYIAARSCAACCIWYNGVFHPSNAGYYDLAIHLQCGAGTNNLCYCKADYASSVTAYLQSCVSSRCANVDNRGVDATSMVDLYNGYCATANVAVAAEITAEYATSTPTVAATTAPAAAATGASSTSRAVIPAQVTESGAAVTTTAAATAEGDDEGLSKSDIVAMAVALGLGIPSLVIGVMGLWMMRKRKKQHEAGAVAAAHKYVANAGGHLPGTQQGQQMMGTQYEMMQAEGLNTPRIEQGRYQY</sequence>